<dbReference type="Pfam" id="PF07454">
    <property type="entry name" value="SpoIIP"/>
    <property type="match status" value="1"/>
</dbReference>
<reference evidence="2 3" key="1">
    <citation type="submission" date="2023-07" db="EMBL/GenBank/DDBJ databases">
        <title>Genomic Encyclopedia of Type Strains, Phase IV (KMG-IV): sequencing the most valuable type-strain genomes for metagenomic binning, comparative biology and taxonomic classification.</title>
        <authorList>
            <person name="Goeker M."/>
        </authorList>
    </citation>
    <scope>NUCLEOTIDE SEQUENCE [LARGE SCALE GENOMIC DNA]</scope>
    <source>
        <strain evidence="2 3">DSM 23494</strain>
    </source>
</reference>
<evidence type="ECO:0000256" key="1">
    <source>
        <dbReference type="SAM" id="Phobius"/>
    </source>
</evidence>
<feature type="transmembrane region" description="Helical" evidence="1">
    <location>
        <begin position="21"/>
        <end position="42"/>
    </location>
</feature>
<accession>A0ABU0AE33</accession>
<name>A0ABU0AE33_9BACI</name>
<sequence length="400" mass="44676">MKTLKQSGLLIEVQWTSLVKGLIGFLLFLFMIFSISGALTTLKPEYRISSSSVNTAAKSMTGDMLYKLFGWENHYFLQSIEEKTEAPSVVSALFQLSTNISFDDPRSLFGRELPALTIFDSEIIVAGEGTDYTNMPIESSPTLEVLQANEQAVNTAEVKNEPSDTNKEQTPAMTTGDKKVAYIYFTHNTEAYLPYLKGVDNPDGAYHPEMNVTKIGDKLQEALEGKGIGTVVEKTDVQANLSKKGLTYGYSYQESRKVVEAAVSSQRDLTYLIDIHRDSKRKEATTKKLDGKNYAKLAFVVGGEHVNYEKNLQFANELHQRLQKKYKGVSRGSFTKEGKGTNGKFNQDLSDKAILIEFGGLDNTYEELDRSAEALAEVISEYYWQAEEVNQSAEQKADKE</sequence>
<dbReference type="Proteomes" id="UP001238088">
    <property type="component" value="Unassembled WGS sequence"/>
</dbReference>
<keyword evidence="1" id="KW-0812">Transmembrane</keyword>
<evidence type="ECO:0000313" key="2">
    <source>
        <dbReference type="EMBL" id="MDQ0269515.1"/>
    </source>
</evidence>
<comment type="caution">
    <text evidence="2">The sequence shown here is derived from an EMBL/GenBank/DDBJ whole genome shotgun (WGS) entry which is preliminary data.</text>
</comment>
<dbReference type="EMBL" id="JAUSUB010000004">
    <property type="protein sequence ID" value="MDQ0269515.1"/>
    <property type="molecule type" value="Genomic_DNA"/>
</dbReference>
<dbReference type="SUPFAM" id="SSF53187">
    <property type="entry name" value="Zn-dependent exopeptidases"/>
    <property type="match status" value="1"/>
</dbReference>
<keyword evidence="1" id="KW-0472">Membrane</keyword>
<organism evidence="2 3">
    <name type="scientific">Cytobacillus purgationiresistens</name>
    <dbReference type="NCBI Taxonomy" id="863449"/>
    <lineage>
        <taxon>Bacteria</taxon>
        <taxon>Bacillati</taxon>
        <taxon>Bacillota</taxon>
        <taxon>Bacilli</taxon>
        <taxon>Bacillales</taxon>
        <taxon>Bacillaceae</taxon>
        <taxon>Cytobacillus</taxon>
    </lineage>
</organism>
<evidence type="ECO:0000313" key="3">
    <source>
        <dbReference type="Proteomes" id="UP001238088"/>
    </source>
</evidence>
<proteinExistence type="predicted"/>
<dbReference type="NCBIfam" id="TIGR02867">
    <property type="entry name" value="spore_II_P"/>
    <property type="match status" value="1"/>
</dbReference>
<keyword evidence="1" id="KW-1133">Transmembrane helix</keyword>
<dbReference type="RefSeq" id="WP_307473132.1">
    <property type="nucleotide sequence ID" value="NZ_JAUSUB010000004.1"/>
</dbReference>
<dbReference type="Gene3D" id="3.40.630.40">
    <property type="entry name" value="Zn-dependent exopeptidases"/>
    <property type="match status" value="1"/>
</dbReference>
<dbReference type="InterPro" id="IPR010897">
    <property type="entry name" value="Spore_II_P"/>
</dbReference>
<protein>
    <submittedName>
        <fullName evidence="2">Stage II sporulation protein P</fullName>
    </submittedName>
</protein>
<gene>
    <name evidence="2" type="ORF">J2S17_001386</name>
</gene>
<keyword evidence="3" id="KW-1185">Reference proteome</keyword>